<dbReference type="InterPro" id="IPR051344">
    <property type="entry name" value="Vgb"/>
</dbReference>
<dbReference type="Pfam" id="PF02368">
    <property type="entry name" value="Big_2"/>
    <property type="match status" value="1"/>
</dbReference>
<feature type="signal peptide" evidence="4">
    <location>
        <begin position="1"/>
        <end position="23"/>
    </location>
</feature>
<proteinExistence type="predicted"/>
<keyword evidence="7" id="KW-1185">Reference proteome</keyword>
<dbReference type="Gene3D" id="2.60.120.260">
    <property type="entry name" value="Galactose-binding domain-like"/>
    <property type="match status" value="1"/>
</dbReference>
<dbReference type="InterPro" id="IPR008964">
    <property type="entry name" value="Invasin/intimin_cell_adhesion"/>
</dbReference>
<dbReference type="SMART" id="SM00635">
    <property type="entry name" value="BID_2"/>
    <property type="match status" value="1"/>
</dbReference>
<evidence type="ECO:0000256" key="4">
    <source>
        <dbReference type="SAM" id="SignalP"/>
    </source>
</evidence>
<dbReference type="OrthoDB" id="1938523at2"/>
<reference evidence="6 7" key="1">
    <citation type="submission" date="2016-11" db="EMBL/GenBank/DDBJ databases">
        <authorList>
            <person name="Jaros S."/>
            <person name="Januszkiewicz K."/>
            <person name="Wedrychowicz H."/>
        </authorList>
    </citation>
    <scope>NUCLEOTIDE SEQUENCE [LARGE SCALE GENOMIC DNA]</scope>
    <source>
        <strain evidence="6 7">DSM 21864</strain>
    </source>
</reference>
<evidence type="ECO:0000313" key="7">
    <source>
        <dbReference type="Proteomes" id="UP000184080"/>
    </source>
</evidence>
<dbReference type="InterPro" id="IPR008979">
    <property type="entry name" value="Galactose-bd-like_sf"/>
</dbReference>
<organism evidence="6 7">
    <name type="scientific">Clostridium amylolyticum</name>
    <dbReference type="NCBI Taxonomy" id="1121298"/>
    <lineage>
        <taxon>Bacteria</taxon>
        <taxon>Bacillati</taxon>
        <taxon>Bacillota</taxon>
        <taxon>Clostridia</taxon>
        <taxon>Eubacteriales</taxon>
        <taxon>Clostridiaceae</taxon>
        <taxon>Clostridium</taxon>
    </lineage>
</organism>
<evidence type="ECO:0000256" key="3">
    <source>
        <dbReference type="SAM" id="Phobius"/>
    </source>
</evidence>
<dbReference type="InterPro" id="IPR015943">
    <property type="entry name" value="WD40/YVTN_repeat-like_dom_sf"/>
</dbReference>
<feature type="transmembrane region" description="Helical" evidence="3">
    <location>
        <begin position="1086"/>
        <end position="1102"/>
    </location>
</feature>
<dbReference type="SUPFAM" id="SSF49785">
    <property type="entry name" value="Galactose-binding domain-like"/>
    <property type="match status" value="1"/>
</dbReference>
<dbReference type="PANTHER" id="PTHR40274:SF3">
    <property type="entry name" value="VIRGINIAMYCIN B LYASE"/>
    <property type="match status" value="1"/>
</dbReference>
<dbReference type="SUPFAM" id="SSF50969">
    <property type="entry name" value="YVTN repeat-like/Quinoprotein amine dehydrogenase"/>
    <property type="match status" value="1"/>
</dbReference>
<dbReference type="PANTHER" id="PTHR40274">
    <property type="entry name" value="VIRGINIAMYCIN B LYASE"/>
    <property type="match status" value="1"/>
</dbReference>
<keyword evidence="3" id="KW-0472">Membrane</keyword>
<dbReference type="RefSeq" id="WP_073006519.1">
    <property type="nucleotide sequence ID" value="NZ_FQZO01000003.1"/>
</dbReference>
<dbReference type="InterPro" id="IPR003305">
    <property type="entry name" value="CenC_carb-bd"/>
</dbReference>
<sequence>MFQRRFKIAINWLLALSLTTSMATSIKVSAEVSVPKPLIISSNREASNNNSLLKNSNFEEAVVDNKIPGWRTFPEILSDNVSVEISEEKKYSGKYSIKITDENNKASVGVLSDAVPVVAGEKYAVSAKVYVSKASVRMYVKFFDKDKKVLAEPSILANTLNTWSDSLVEVQAPEGAISAEVWFYMGASGISTAYCDDVIFKQAAAVDQPVNVNFEKAIDLGEAVQVPLSQGAAYAKDNQGNNEQYFAINGQPATFYAVNAETGKKGYSQALPGLDVVWAMSTASDGNVYFAGTTNGKLYSYLTKEKKIVEYGPVAHKHIWDIKASNDGKVYMASYVKGANGKVFEFDIASKTFKDLGEMKEGAEYVRGLGLSGEYLYAGVGGVKGSIIQYSLKTGEKKEIPVDKSITGQDVPNMFSEVVVEGGKILASTGTKLFIFDEKTFDFINAMPFDGKISTKSPYNPDLVYYKAGKTKLFSYNLKTNESKEIENIPPLPSTGFKNMSWITLNSGPKKGQKVLVAMAAYTDSIFYHPEDGWFNMIYPEVPAQGVAMQSLEISPEGQLYIGGYMRGASIYDTITEKHLYNMPTFHQPEGMGFMNGNAYFGTYGGAVIYKYDPRKPFNYREDSLGNPGVAYDMEEDQDRPFVMVNANNKLFIGTFPGYGQLGGALSIYEEDSQGNVKNVSVNRNIVQDQSIVGIAYKDGKIYASSAVDGGLGSTPTATEAKVIIVDEATGKKIKEVTPKIPGISSTPKFIGSLSFGPDGLLWAATGIDGTIFAMNPDTLEVVKSKQLYPGATQNSGFRPYYIRWDKDGLMYTTVGKKLTVVDTKTMNYKTLVKDTVNLMTIGQDGSVYYGAGTKLMKLPVPLAEVKLSLSQEKVYLGSNFNLNVDALLSNGLKANLNSAKIEYVISEESIISLENGKFIGKNVGETDIKVRVTLNGNTVESNTIKVNVLIPVNGVKVYKEELNMKIGETEKLIAEVSPEDAEDKTLRWETNNAEVATVDENGVVKALGKGQAVITVMTNQGGYKATVLVKVSEDSQENTDNNNGNGGAKDPEDSDNGDNGAPKDDSNKESIDNLPKTGAILDNKIFILVGMLFLGVGISFIKKKRTI</sequence>
<keyword evidence="1" id="KW-0378">Hydrolase</keyword>
<dbReference type="Gene3D" id="2.130.10.10">
    <property type="entry name" value="YVTN repeat-like/Quinoprotein amine dehydrogenase"/>
    <property type="match status" value="2"/>
</dbReference>
<dbReference type="AlphaFoldDB" id="A0A1M6GTZ9"/>
<dbReference type="InterPro" id="IPR036322">
    <property type="entry name" value="WD40_repeat_dom_sf"/>
</dbReference>
<keyword evidence="3" id="KW-0812">Transmembrane</keyword>
<evidence type="ECO:0000256" key="2">
    <source>
        <dbReference type="SAM" id="MobiDB-lite"/>
    </source>
</evidence>
<keyword evidence="4" id="KW-0732">Signal</keyword>
<evidence type="ECO:0000259" key="5">
    <source>
        <dbReference type="SMART" id="SM00635"/>
    </source>
</evidence>
<protein>
    <submittedName>
        <fullName evidence="6">LPXTG-motif cell wall anchor domain-containing protein</fullName>
    </submittedName>
</protein>
<dbReference type="Proteomes" id="UP000184080">
    <property type="component" value="Unassembled WGS sequence"/>
</dbReference>
<evidence type="ECO:0000256" key="1">
    <source>
        <dbReference type="ARBA" id="ARBA00022801"/>
    </source>
</evidence>
<keyword evidence="3" id="KW-1133">Transmembrane helix</keyword>
<feature type="region of interest" description="Disordered" evidence="2">
    <location>
        <begin position="1035"/>
        <end position="1074"/>
    </location>
</feature>
<dbReference type="InterPro" id="IPR011044">
    <property type="entry name" value="Quino_amine_DH_bsu"/>
</dbReference>
<dbReference type="Pfam" id="PF02018">
    <property type="entry name" value="CBM_4_9"/>
    <property type="match status" value="1"/>
</dbReference>
<name>A0A1M6GTZ9_9CLOT</name>
<evidence type="ECO:0000313" key="6">
    <source>
        <dbReference type="EMBL" id="SHJ13423.1"/>
    </source>
</evidence>
<dbReference type="InterPro" id="IPR003343">
    <property type="entry name" value="Big_2"/>
</dbReference>
<feature type="chain" id="PRO_5012183853" evidence="4">
    <location>
        <begin position="24"/>
        <end position="1108"/>
    </location>
</feature>
<dbReference type="SUPFAM" id="SSF50978">
    <property type="entry name" value="WD40 repeat-like"/>
    <property type="match status" value="1"/>
</dbReference>
<feature type="compositionally biased region" description="Basic and acidic residues" evidence="2">
    <location>
        <begin position="1062"/>
        <end position="1072"/>
    </location>
</feature>
<dbReference type="SUPFAM" id="SSF49373">
    <property type="entry name" value="Invasin/intimin cell-adhesion fragments"/>
    <property type="match status" value="1"/>
</dbReference>
<dbReference type="STRING" id="1121298.SAMN05444401_2244"/>
<feature type="domain" description="BIG2" evidence="5">
    <location>
        <begin position="952"/>
        <end position="1029"/>
    </location>
</feature>
<gene>
    <name evidence="6" type="ORF">SAMN05444401_2244</name>
</gene>
<dbReference type="EMBL" id="FQZO01000003">
    <property type="protein sequence ID" value="SHJ13423.1"/>
    <property type="molecule type" value="Genomic_DNA"/>
</dbReference>
<dbReference type="GO" id="GO:0016798">
    <property type="term" value="F:hydrolase activity, acting on glycosyl bonds"/>
    <property type="evidence" value="ECO:0007669"/>
    <property type="project" value="InterPro"/>
</dbReference>
<accession>A0A1M6GTZ9</accession>
<dbReference type="NCBIfam" id="TIGR01167">
    <property type="entry name" value="LPXTG_anchor"/>
    <property type="match status" value="1"/>
</dbReference>
<dbReference type="Gene3D" id="2.60.40.1080">
    <property type="match status" value="1"/>
</dbReference>